<evidence type="ECO:0000313" key="1">
    <source>
        <dbReference type="EMBL" id="CAI5446266.1"/>
    </source>
</evidence>
<evidence type="ECO:0000313" key="2">
    <source>
        <dbReference type="Proteomes" id="UP001152747"/>
    </source>
</evidence>
<evidence type="ECO:0008006" key="3">
    <source>
        <dbReference type="Google" id="ProtNLM"/>
    </source>
</evidence>
<dbReference type="EMBL" id="CANHGI010000003">
    <property type="protein sequence ID" value="CAI5446266.1"/>
    <property type="molecule type" value="Genomic_DNA"/>
</dbReference>
<dbReference type="AlphaFoldDB" id="A0A9P1IJK8"/>
<name>A0A9P1IJK8_9PELO</name>
<reference evidence="1" key="1">
    <citation type="submission" date="2022-11" db="EMBL/GenBank/DDBJ databases">
        <authorList>
            <person name="Kikuchi T."/>
        </authorList>
    </citation>
    <scope>NUCLEOTIDE SEQUENCE</scope>
    <source>
        <strain evidence="1">PS1010</strain>
    </source>
</reference>
<proteinExistence type="predicted"/>
<organism evidence="1 2">
    <name type="scientific">Caenorhabditis angaria</name>
    <dbReference type="NCBI Taxonomy" id="860376"/>
    <lineage>
        <taxon>Eukaryota</taxon>
        <taxon>Metazoa</taxon>
        <taxon>Ecdysozoa</taxon>
        <taxon>Nematoda</taxon>
        <taxon>Chromadorea</taxon>
        <taxon>Rhabditida</taxon>
        <taxon>Rhabditina</taxon>
        <taxon>Rhabditomorpha</taxon>
        <taxon>Rhabditoidea</taxon>
        <taxon>Rhabditidae</taxon>
        <taxon>Peloderinae</taxon>
        <taxon>Caenorhabditis</taxon>
    </lineage>
</organism>
<dbReference type="Proteomes" id="UP001152747">
    <property type="component" value="Unassembled WGS sequence"/>
</dbReference>
<gene>
    <name evidence="1" type="ORF">CAMP_LOCUS8903</name>
</gene>
<accession>A0A9P1IJK8</accession>
<keyword evidence="2" id="KW-1185">Reference proteome</keyword>
<protein>
    <recommendedName>
        <fullName evidence="3">F-box domain-containing protein</fullName>
    </recommendedName>
</protein>
<comment type="caution">
    <text evidence="1">The sequence shown here is derived from an EMBL/GenBank/DDBJ whole genome shotgun (WGS) entry which is preliminary data.</text>
</comment>
<sequence>MLVIFLILHKYLSFFTNPFARRIEEEKEEPPIQKLPFEVLGAIFQKLEYEDVQNLKNSSKFLFDAHELERWMISGPKCNAKVYYNKNKELRLEITIFVKVPWIRILPFKRTIELTRTIPFDQWNYYFKNAKCKELRMIVEEDEIPLEILKKIICCKSIERLTYSGKSINQMSIDLLAAYNPQFFEIVVDGWNFIILQLVNVNYTFVMIEWLKNIDDIFEAIKFTYDTIISLNPEIYEKNEDSLMVSFTA</sequence>